<dbReference type="PROSITE" id="PS51375">
    <property type="entry name" value="PPR"/>
    <property type="match status" value="2"/>
</dbReference>
<feature type="domain" description="PROP1-like PPR" evidence="4">
    <location>
        <begin position="133"/>
        <end position="307"/>
    </location>
</feature>
<dbReference type="AlphaFoldDB" id="A0AAD5MDF3"/>
<keyword evidence="1" id="KW-0677">Repeat</keyword>
<dbReference type="InterPro" id="IPR033443">
    <property type="entry name" value="PROP1-like_PPR_dom"/>
</dbReference>
<comment type="caution">
    <text evidence="5">The sequence shown here is derived from an EMBL/GenBank/DDBJ whole genome shotgun (WGS) entry which is preliminary data.</text>
</comment>
<reference evidence="5" key="1">
    <citation type="submission" date="2021-12" db="EMBL/GenBank/DDBJ databases">
        <title>Prjna785345.</title>
        <authorList>
            <person name="Rujirawat T."/>
            <person name="Krajaejun T."/>
        </authorList>
    </citation>
    <scope>NUCLEOTIDE SEQUENCE</scope>
    <source>
        <strain evidence="5">Pi057C3</strain>
    </source>
</reference>
<feature type="region of interest" description="Disordered" evidence="3">
    <location>
        <begin position="44"/>
        <end position="64"/>
    </location>
</feature>
<dbReference type="Pfam" id="PF17177">
    <property type="entry name" value="PPR_long"/>
    <property type="match status" value="1"/>
</dbReference>
<keyword evidence="6" id="KW-1185">Reference proteome</keyword>
<dbReference type="Pfam" id="PF13041">
    <property type="entry name" value="PPR_2"/>
    <property type="match status" value="1"/>
</dbReference>
<evidence type="ECO:0000256" key="1">
    <source>
        <dbReference type="ARBA" id="ARBA00022737"/>
    </source>
</evidence>
<evidence type="ECO:0000256" key="3">
    <source>
        <dbReference type="SAM" id="MobiDB-lite"/>
    </source>
</evidence>
<name>A0AAD5MDF3_PYTIN</name>
<organism evidence="5 6">
    <name type="scientific">Pythium insidiosum</name>
    <name type="common">Pythiosis disease agent</name>
    <dbReference type="NCBI Taxonomy" id="114742"/>
    <lineage>
        <taxon>Eukaryota</taxon>
        <taxon>Sar</taxon>
        <taxon>Stramenopiles</taxon>
        <taxon>Oomycota</taxon>
        <taxon>Peronosporomycetes</taxon>
        <taxon>Pythiales</taxon>
        <taxon>Pythiaceae</taxon>
        <taxon>Pythium</taxon>
    </lineage>
</organism>
<dbReference type="PANTHER" id="PTHR47447:SF17">
    <property type="entry name" value="OS12G0638900 PROTEIN"/>
    <property type="match status" value="1"/>
</dbReference>
<evidence type="ECO:0000256" key="2">
    <source>
        <dbReference type="PROSITE-ProRule" id="PRU00708"/>
    </source>
</evidence>
<dbReference type="NCBIfam" id="TIGR00756">
    <property type="entry name" value="PPR"/>
    <property type="match status" value="1"/>
</dbReference>
<dbReference type="Proteomes" id="UP001209570">
    <property type="component" value="Unassembled WGS sequence"/>
</dbReference>
<accession>A0AAD5MDF3</accession>
<proteinExistence type="predicted"/>
<sequence length="690" mass="76364">MAATRAACSIAGRLHVRAASRRVASARSMMRAPLSPVDRRFFAAHNSGPQSRQRHRREPSTRPSGDYVVAQIQELLTKSTAQAGFEPDFEFLRAVASALLLAKTPSQLQAAGPLCKLVERAPTLHGGALIECVRIYEASGRPRDAVEVARRLLQQDFFLMNPVLASAVHACATLRDVASGFELLELARARGSIPNRNVFGAMLALCAATGESPPTSPRVRRLLAIMAECDVAMNHATFHHWMTSYAKAGYYDVVEQLGERMDEYALEPNDVTYAILMDASAERGDYDKTLARLEELKHRAQQPADSAPLELKLVHYNVALKACGKASQLPRAFELYEEMKREKIAPDLVTYITMMHAVFHGDLGHVDKSKVKAAMAGVGALALAAVPAMDLQEHWLTALFCGSLVGSMGLAVYMNPDGALRTLYPNSDEPHDESVIEAFFRRLREEDHCGRCMYLWREMLQHKITPDARIYDILVRTCVKKRHPELALEAVMIPQAASASASVARPPGRVASPTSGVGSLVDIRGQFVLSLPTTVALLHSLLVQRRVAMADTLFDAARAHQAFRAIFREHGSTTGARDTVYTYDLRAFSTVQTRSYAMRRVLTTLHGERQLFGVGDVPRLEFLVLHGFDLLDQLDREDPQLRALFAMDEMTREAAAPTDNAQFFFRLTVPRERLAEYFGAPLAQSTAVRL</sequence>
<evidence type="ECO:0000313" key="6">
    <source>
        <dbReference type="Proteomes" id="UP001209570"/>
    </source>
</evidence>
<dbReference type="EMBL" id="JAKCXM010000075">
    <property type="protein sequence ID" value="KAJ0403759.1"/>
    <property type="molecule type" value="Genomic_DNA"/>
</dbReference>
<feature type="repeat" description="PPR" evidence="2">
    <location>
        <begin position="312"/>
        <end position="346"/>
    </location>
</feature>
<evidence type="ECO:0000313" key="5">
    <source>
        <dbReference type="EMBL" id="KAJ0403759.1"/>
    </source>
</evidence>
<dbReference type="InterPro" id="IPR002885">
    <property type="entry name" value="PPR_rpt"/>
</dbReference>
<feature type="repeat" description="PPR" evidence="2">
    <location>
        <begin position="269"/>
        <end position="303"/>
    </location>
</feature>
<dbReference type="InterPro" id="IPR011990">
    <property type="entry name" value="TPR-like_helical_dom_sf"/>
</dbReference>
<gene>
    <name evidence="5" type="ORF">P43SY_006302</name>
</gene>
<dbReference type="PANTHER" id="PTHR47447">
    <property type="entry name" value="OS03G0856100 PROTEIN"/>
    <property type="match status" value="1"/>
</dbReference>
<evidence type="ECO:0000259" key="4">
    <source>
        <dbReference type="Pfam" id="PF17177"/>
    </source>
</evidence>
<dbReference type="Gene3D" id="1.25.40.10">
    <property type="entry name" value="Tetratricopeptide repeat domain"/>
    <property type="match status" value="2"/>
</dbReference>
<protein>
    <recommendedName>
        <fullName evidence="4">PROP1-like PPR domain-containing protein</fullName>
    </recommendedName>
</protein>